<reference evidence="4" key="1">
    <citation type="journal article" date="2019" name="Int. J. Syst. Evol. Microbiol.">
        <title>The Global Catalogue of Microorganisms (GCM) 10K type strain sequencing project: providing services to taxonomists for standard genome sequencing and annotation.</title>
        <authorList>
            <consortium name="The Broad Institute Genomics Platform"/>
            <consortium name="The Broad Institute Genome Sequencing Center for Infectious Disease"/>
            <person name="Wu L."/>
            <person name="Ma J."/>
        </authorList>
    </citation>
    <scope>NUCLEOTIDE SEQUENCE [LARGE SCALE GENOMIC DNA]</scope>
    <source>
        <strain evidence="4">JCM 17688</strain>
    </source>
</reference>
<dbReference type="EMBL" id="BAABFR010000144">
    <property type="protein sequence ID" value="GAA4405802.1"/>
    <property type="molecule type" value="Genomic_DNA"/>
</dbReference>
<keyword evidence="2" id="KW-1133">Transmembrane helix</keyword>
<keyword evidence="4" id="KW-1185">Reference proteome</keyword>
<dbReference type="Proteomes" id="UP001500635">
    <property type="component" value="Unassembled WGS sequence"/>
</dbReference>
<feature type="transmembrane region" description="Helical" evidence="2">
    <location>
        <begin position="202"/>
        <end position="222"/>
    </location>
</feature>
<dbReference type="RefSeq" id="WP_345001239.1">
    <property type="nucleotide sequence ID" value="NZ_BAABFR010000144.1"/>
</dbReference>
<keyword evidence="2" id="KW-0472">Membrane</keyword>
<evidence type="ECO:0000313" key="3">
    <source>
        <dbReference type="EMBL" id="GAA4405802.1"/>
    </source>
</evidence>
<gene>
    <name evidence="3" type="ORF">GCM10023147_49140</name>
</gene>
<organism evidence="3 4">
    <name type="scientific">Tsukamurella soli</name>
    <dbReference type="NCBI Taxonomy" id="644556"/>
    <lineage>
        <taxon>Bacteria</taxon>
        <taxon>Bacillati</taxon>
        <taxon>Actinomycetota</taxon>
        <taxon>Actinomycetes</taxon>
        <taxon>Mycobacteriales</taxon>
        <taxon>Tsukamurellaceae</taxon>
        <taxon>Tsukamurella</taxon>
    </lineage>
</organism>
<name>A0ABP8KFW1_9ACTN</name>
<feature type="region of interest" description="Disordered" evidence="1">
    <location>
        <begin position="1"/>
        <end position="37"/>
    </location>
</feature>
<evidence type="ECO:0000313" key="4">
    <source>
        <dbReference type="Proteomes" id="UP001500635"/>
    </source>
</evidence>
<protein>
    <recommendedName>
        <fullName evidence="5">EcsC protein family protein</fullName>
    </recommendedName>
</protein>
<evidence type="ECO:0008006" key="5">
    <source>
        <dbReference type="Google" id="ProtNLM"/>
    </source>
</evidence>
<accession>A0ABP8KFW1</accession>
<evidence type="ECO:0000256" key="1">
    <source>
        <dbReference type="SAM" id="MobiDB-lite"/>
    </source>
</evidence>
<feature type="compositionally biased region" description="Basic and acidic residues" evidence="1">
    <location>
        <begin position="1"/>
        <end position="12"/>
    </location>
</feature>
<evidence type="ECO:0000256" key="2">
    <source>
        <dbReference type="SAM" id="Phobius"/>
    </source>
</evidence>
<feature type="region of interest" description="Disordered" evidence="1">
    <location>
        <begin position="241"/>
        <end position="279"/>
    </location>
</feature>
<sequence>MARNRAERRAADRAALQLVQTGQSPAPAQPSGGSGRAIGPIIDRAARLQAPAVAKYVGKMRTDHPDDSPEQLIRRLERRFLLTVTGTGGAAGATAAVPGVGTLTAIGTVGAETVVFMEASALYALAVAEVHGIPIEERELRRALVLTAVLGDAGLGALRDTVGRKNANLMNLKKNPLQVPTLSNLNQQLMKMFTKRFLAKRAPLMLGTLLPAGIGLVVGAGGNRALGRSVIRNTRHAFGPAPTAWPVTVEGSVPPGGGPSGTTEPGRSDHGPDLAPPAG</sequence>
<comment type="caution">
    <text evidence="3">The sequence shown here is derived from an EMBL/GenBank/DDBJ whole genome shotgun (WGS) entry which is preliminary data.</text>
</comment>
<keyword evidence="2" id="KW-0812">Transmembrane</keyword>
<proteinExistence type="predicted"/>